<proteinExistence type="predicted"/>
<dbReference type="EMBL" id="JAHRIO010010086">
    <property type="protein sequence ID" value="MEQ2160738.1"/>
    <property type="molecule type" value="Genomic_DNA"/>
</dbReference>
<gene>
    <name evidence="3" type="ORF">GOODEAATRI_002511</name>
</gene>
<keyword evidence="4" id="KW-1185">Reference proteome</keyword>
<keyword evidence="2" id="KW-0812">Transmembrane</keyword>
<evidence type="ECO:0000256" key="2">
    <source>
        <dbReference type="SAM" id="Phobius"/>
    </source>
</evidence>
<keyword evidence="2" id="KW-1133">Transmembrane helix</keyword>
<comment type="caution">
    <text evidence="3">The sequence shown here is derived from an EMBL/GenBank/DDBJ whole genome shotgun (WGS) entry which is preliminary data.</text>
</comment>
<organism evidence="3 4">
    <name type="scientific">Goodea atripinnis</name>
    <dbReference type="NCBI Taxonomy" id="208336"/>
    <lineage>
        <taxon>Eukaryota</taxon>
        <taxon>Metazoa</taxon>
        <taxon>Chordata</taxon>
        <taxon>Craniata</taxon>
        <taxon>Vertebrata</taxon>
        <taxon>Euteleostomi</taxon>
        <taxon>Actinopterygii</taxon>
        <taxon>Neopterygii</taxon>
        <taxon>Teleostei</taxon>
        <taxon>Neoteleostei</taxon>
        <taxon>Acanthomorphata</taxon>
        <taxon>Ovalentaria</taxon>
        <taxon>Atherinomorphae</taxon>
        <taxon>Cyprinodontiformes</taxon>
        <taxon>Goodeidae</taxon>
        <taxon>Goodea</taxon>
    </lineage>
</organism>
<evidence type="ECO:0000313" key="3">
    <source>
        <dbReference type="EMBL" id="MEQ2160738.1"/>
    </source>
</evidence>
<name>A0ABV0MQL2_9TELE</name>
<evidence type="ECO:0000313" key="4">
    <source>
        <dbReference type="Proteomes" id="UP001476798"/>
    </source>
</evidence>
<evidence type="ECO:0000256" key="1">
    <source>
        <dbReference type="SAM" id="MobiDB-lite"/>
    </source>
</evidence>
<dbReference type="Proteomes" id="UP001476798">
    <property type="component" value="Unassembled WGS sequence"/>
</dbReference>
<feature type="transmembrane region" description="Helical" evidence="2">
    <location>
        <begin position="73"/>
        <end position="90"/>
    </location>
</feature>
<keyword evidence="2" id="KW-0472">Membrane</keyword>
<sequence length="102" mass="10960">MTHTHPGAGLDDHREYRSLSADGVTTASQDSLHKASKKKSIKSSIGRLFGKKEKGRIGTPGRESASLGLWTNWKLLLFAISVIAIGRLGIQSVGKASATMRQ</sequence>
<feature type="region of interest" description="Disordered" evidence="1">
    <location>
        <begin position="21"/>
        <end position="47"/>
    </location>
</feature>
<accession>A0ABV0MQL2</accession>
<protein>
    <submittedName>
        <fullName evidence="3">Uncharacterized protein</fullName>
    </submittedName>
</protein>
<reference evidence="3 4" key="1">
    <citation type="submission" date="2021-06" db="EMBL/GenBank/DDBJ databases">
        <authorList>
            <person name="Palmer J.M."/>
        </authorList>
    </citation>
    <scope>NUCLEOTIDE SEQUENCE [LARGE SCALE GENOMIC DNA]</scope>
    <source>
        <strain evidence="3 4">GA_2019</strain>
        <tissue evidence="3">Muscle</tissue>
    </source>
</reference>